<reference evidence="1" key="1">
    <citation type="submission" date="2014-11" db="EMBL/GenBank/DDBJ databases">
        <authorList>
            <person name="Amaro Gonzalez C."/>
        </authorList>
    </citation>
    <scope>NUCLEOTIDE SEQUENCE</scope>
</reference>
<name>A0A0E9TGG1_ANGAN</name>
<evidence type="ECO:0000313" key="1">
    <source>
        <dbReference type="EMBL" id="JAH52552.1"/>
    </source>
</evidence>
<accession>A0A0E9TGG1</accession>
<dbReference type="AlphaFoldDB" id="A0A0E9TGG1"/>
<proteinExistence type="predicted"/>
<reference evidence="1" key="2">
    <citation type="journal article" date="2015" name="Fish Shellfish Immunol.">
        <title>Early steps in the European eel (Anguilla anguilla)-Vibrio vulnificus interaction in the gills: Role of the RtxA13 toxin.</title>
        <authorList>
            <person name="Callol A."/>
            <person name="Pajuelo D."/>
            <person name="Ebbesson L."/>
            <person name="Teles M."/>
            <person name="MacKenzie S."/>
            <person name="Amaro C."/>
        </authorList>
    </citation>
    <scope>NUCLEOTIDE SEQUENCE</scope>
</reference>
<protein>
    <submittedName>
        <fullName evidence="1">Uncharacterized protein</fullName>
    </submittedName>
</protein>
<sequence length="39" mass="4294">MSRGSLSCRQIRELKIALQICPLCHSLIAHCLIGESSEP</sequence>
<dbReference type="EMBL" id="GBXM01056025">
    <property type="protein sequence ID" value="JAH52552.1"/>
    <property type="molecule type" value="Transcribed_RNA"/>
</dbReference>
<organism evidence="1">
    <name type="scientific">Anguilla anguilla</name>
    <name type="common">European freshwater eel</name>
    <name type="synonym">Muraena anguilla</name>
    <dbReference type="NCBI Taxonomy" id="7936"/>
    <lineage>
        <taxon>Eukaryota</taxon>
        <taxon>Metazoa</taxon>
        <taxon>Chordata</taxon>
        <taxon>Craniata</taxon>
        <taxon>Vertebrata</taxon>
        <taxon>Euteleostomi</taxon>
        <taxon>Actinopterygii</taxon>
        <taxon>Neopterygii</taxon>
        <taxon>Teleostei</taxon>
        <taxon>Anguilliformes</taxon>
        <taxon>Anguillidae</taxon>
        <taxon>Anguilla</taxon>
    </lineage>
</organism>